<gene>
    <name evidence="1" type="ORF">COY52_02105</name>
</gene>
<dbReference type="AlphaFoldDB" id="A0A2M7SEL5"/>
<proteinExistence type="predicted"/>
<comment type="caution">
    <text evidence="1">The sequence shown here is derived from an EMBL/GenBank/DDBJ whole genome shotgun (WGS) entry which is preliminary data.</text>
</comment>
<dbReference type="Pfam" id="PF05991">
    <property type="entry name" value="NYN_YacP"/>
    <property type="match status" value="1"/>
</dbReference>
<reference evidence="2" key="1">
    <citation type="submission" date="2017-09" db="EMBL/GenBank/DDBJ databases">
        <title>Depth-based differentiation of microbial function through sediment-hosted aquifers and enrichment of novel symbionts in the deep terrestrial subsurface.</title>
        <authorList>
            <person name="Probst A.J."/>
            <person name="Ladd B."/>
            <person name="Jarett J.K."/>
            <person name="Geller-Mcgrath D.E."/>
            <person name="Sieber C.M.K."/>
            <person name="Emerson J.B."/>
            <person name="Anantharaman K."/>
            <person name="Thomas B.C."/>
            <person name="Malmstrom R."/>
            <person name="Stieglmeier M."/>
            <person name="Klingl A."/>
            <person name="Woyke T."/>
            <person name="Ryan C.M."/>
            <person name="Banfield J.F."/>
        </authorList>
    </citation>
    <scope>NUCLEOTIDE SEQUENCE [LARGE SCALE GENOMIC DNA]</scope>
</reference>
<dbReference type="InterPro" id="IPR010298">
    <property type="entry name" value="YacP-like"/>
</dbReference>
<protein>
    <submittedName>
        <fullName evidence="1">Uncharacterized protein</fullName>
    </submittedName>
</protein>
<organism evidence="1 2">
    <name type="scientific">Candidatus Desantisbacteria bacterium CG_4_10_14_0_8_um_filter_48_22</name>
    <dbReference type="NCBI Taxonomy" id="1974543"/>
    <lineage>
        <taxon>Bacteria</taxon>
        <taxon>Candidatus Desantisiibacteriota</taxon>
    </lineage>
</organism>
<name>A0A2M7SEL5_9BACT</name>
<sequence length="174" mass="19518">MAVYYILDGNNIIKSTQVFLDAAGGNFIKAQYELVEAAHKALVRRSSGDTLDVVFDGGGMNYKFIPPFGAKVAFSKDRSADRVICEKIKKASDLWVQGHGFDRTVVVSDDLEIRECVKIFGAVSWRTAEFVEKVFPRKAEKPLARAKQAVEKTIRPDHQAKITEELEKHFGIKK</sequence>
<evidence type="ECO:0000313" key="2">
    <source>
        <dbReference type="Proteomes" id="UP000229307"/>
    </source>
</evidence>
<accession>A0A2M7SEL5</accession>
<evidence type="ECO:0000313" key="1">
    <source>
        <dbReference type="EMBL" id="PIZ17924.1"/>
    </source>
</evidence>
<dbReference type="Proteomes" id="UP000229307">
    <property type="component" value="Unassembled WGS sequence"/>
</dbReference>
<dbReference type="EMBL" id="PFMR01000064">
    <property type="protein sequence ID" value="PIZ17924.1"/>
    <property type="molecule type" value="Genomic_DNA"/>
</dbReference>